<comment type="similarity">
    <text evidence="1">Belongs to the GSP E family.</text>
</comment>
<reference evidence="5" key="1">
    <citation type="submission" date="2023-08" db="EMBL/GenBank/DDBJ databases">
        <authorList>
            <consortium name="Clinical and Environmental Microbiology Branch: Whole genome sequencing antimicrobial resistance pathogens in the healthcare setting"/>
        </authorList>
    </citation>
    <scope>NUCLEOTIDE SEQUENCE</scope>
    <source>
        <strain evidence="5">2023CJ-00293</strain>
    </source>
</reference>
<dbReference type="InterPro" id="IPR027417">
    <property type="entry name" value="P-loop_NTPase"/>
</dbReference>
<dbReference type="RefSeq" id="WP_164076461.1">
    <property type="nucleotide sequence ID" value="NZ_JAOCKI010000015.1"/>
</dbReference>
<evidence type="ECO:0000256" key="3">
    <source>
        <dbReference type="ARBA" id="ARBA00022840"/>
    </source>
</evidence>
<dbReference type="GO" id="GO:0016887">
    <property type="term" value="F:ATP hydrolysis activity"/>
    <property type="evidence" value="ECO:0007669"/>
    <property type="project" value="TreeGrafter"/>
</dbReference>
<dbReference type="InterPro" id="IPR001482">
    <property type="entry name" value="T2SS/T4SS_dom"/>
</dbReference>
<dbReference type="SUPFAM" id="SSF52540">
    <property type="entry name" value="P-loop containing nucleoside triphosphate hydrolases"/>
    <property type="match status" value="1"/>
</dbReference>
<comment type="caution">
    <text evidence="5">The sequence shown here is derived from an EMBL/GenBank/DDBJ whole genome shotgun (WGS) entry which is preliminary data.</text>
</comment>
<dbReference type="GO" id="GO:0005524">
    <property type="term" value="F:ATP binding"/>
    <property type="evidence" value="ECO:0007669"/>
    <property type="project" value="UniProtKB-KW"/>
</dbReference>
<keyword evidence="3" id="KW-0067">ATP-binding</keyword>
<dbReference type="GO" id="GO:0005886">
    <property type="term" value="C:plasma membrane"/>
    <property type="evidence" value="ECO:0007669"/>
    <property type="project" value="TreeGrafter"/>
</dbReference>
<dbReference type="EMBL" id="ABLTIR010000023">
    <property type="protein sequence ID" value="EKZ1926558.1"/>
    <property type="molecule type" value="Genomic_DNA"/>
</dbReference>
<dbReference type="Proteomes" id="UP001225498">
    <property type="component" value="Unassembled WGS sequence"/>
</dbReference>
<evidence type="ECO:0000259" key="4">
    <source>
        <dbReference type="Pfam" id="PF00437"/>
    </source>
</evidence>
<keyword evidence="2" id="KW-0547">Nucleotide-binding</keyword>
<evidence type="ECO:0000313" key="6">
    <source>
        <dbReference type="Proteomes" id="UP001225498"/>
    </source>
</evidence>
<dbReference type="AlphaFoldDB" id="A0AAI9CJY0"/>
<name>A0AAI9CJY0_STEMA</name>
<dbReference type="Gene3D" id="3.40.50.300">
    <property type="entry name" value="P-loop containing nucleotide triphosphate hydrolases"/>
    <property type="match status" value="1"/>
</dbReference>
<dbReference type="Gene3D" id="3.30.450.90">
    <property type="match status" value="1"/>
</dbReference>
<feature type="domain" description="Bacterial type II secretion system protein E" evidence="4">
    <location>
        <begin position="125"/>
        <end position="495"/>
    </location>
</feature>
<gene>
    <name evidence="5" type="primary">tadA</name>
    <name evidence="5" type="ORF">REH87_001555</name>
</gene>
<dbReference type="PANTHER" id="PTHR30258">
    <property type="entry name" value="TYPE II SECRETION SYSTEM PROTEIN GSPE-RELATED"/>
    <property type="match status" value="1"/>
</dbReference>
<evidence type="ECO:0000256" key="1">
    <source>
        <dbReference type="ARBA" id="ARBA00006611"/>
    </source>
</evidence>
<dbReference type="Pfam" id="PF00437">
    <property type="entry name" value="T2SSE"/>
    <property type="match status" value="1"/>
</dbReference>
<protein>
    <submittedName>
        <fullName evidence="5">Flp pilus assembly complex ATPase component TadA</fullName>
    </submittedName>
</protein>
<evidence type="ECO:0000313" key="5">
    <source>
        <dbReference type="EMBL" id="EKZ1926558.1"/>
    </source>
</evidence>
<accession>A0AAI9CJY0</accession>
<organism evidence="5 6">
    <name type="scientific">Stenotrophomonas maltophilia</name>
    <name type="common">Pseudomonas maltophilia</name>
    <name type="synonym">Xanthomonas maltophilia</name>
    <dbReference type="NCBI Taxonomy" id="40324"/>
    <lineage>
        <taxon>Bacteria</taxon>
        <taxon>Pseudomonadati</taxon>
        <taxon>Pseudomonadota</taxon>
        <taxon>Gammaproteobacteria</taxon>
        <taxon>Lysobacterales</taxon>
        <taxon>Lysobacteraceae</taxon>
        <taxon>Stenotrophomonas</taxon>
        <taxon>Stenotrophomonas maltophilia group</taxon>
    </lineage>
</organism>
<evidence type="ECO:0000256" key="2">
    <source>
        <dbReference type="ARBA" id="ARBA00022741"/>
    </source>
</evidence>
<dbReference type="PANTHER" id="PTHR30258:SF3">
    <property type="entry name" value="SLL1921 PROTEIN"/>
    <property type="match status" value="1"/>
</dbReference>
<sequence length="531" mass="58296">MDSPGYLSGSRAVAADGTDAPHMNIQSDLGIRRRAALTLSHEGGQYPANTLLRDKLCLLDDGQLHLRKGTRLDPDVMAYIQRLEMAGVRYTEHDTDLAGLRQLYGIATAAAGSRAAGAGSDRQKEIVALIQQAVRLDASDLYIVTHDDKGFIRARINGLVQTLDTIPASDSLELATSLYASMCDQSEQVFQVHKPQDARLKSAFLGPAGLYGARVSTMPRSPGHSLVMRLLYNSSNRPKSLGAMGYLPEQAGFFQRLTDSKTGVYIFSGPTGSGKSTSLQVCCEELMSKANNQAHGITLEDPTEYEIQGWTQVPCPRGADLRADWITGIRHMMRHDPDYSMIGEMRDRESMEAVMEICLTGHLSLTTVHANDAVACLQRIKNKGVSRDLFADPGLIRGLVNQKLVPVLCEHCRIPWAKIEASVPQLQRDRINRHCHTKAVFVKGPGCSRCKGGVTGRLVIAECIETSTRNLAVFADEGRVAARRFMKQEQNFITRTESLIRAVNDGRVCPLVGEHHVNPLDEDKELHDGIA</sequence>
<proteinExistence type="inferred from homology"/>